<dbReference type="GO" id="GO:0016787">
    <property type="term" value="F:hydrolase activity"/>
    <property type="evidence" value="ECO:0007669"/>
    <property type="project" value="UniProtKB-KW"/>
</dbReference>
<accession>A0A7J0GQ55</accession>
<keyword evidence="3" id="KW-1185">Reference proteome</keyword>
<reference evidence="2 3" key="1">
    <citation type="submission" date="2019-07" db="EMBL/GenBank/DDBJ databases">
        <title>De Novo Assembly of kiwifruit Actinidia rufa.</title>
        <authorList>
            <person name="Sugita-Konishi S."/>
            <person name="Sato K."/>
            <person name="Mori E."/>
            <person name="Abe Y."/>
            <person name="Kisaki G."/>
            <person name="Hamano K."/>
            <person name="Suezawa K."/>
            <person name="Otani M."/>
            <person name="Fukuda T."/>
            <person name="Manabe T."/>
            <person name="Gomi K."/>
            <person name="Tabuchi M."/>
            <person name="Akimitsu K."/>
            <person name="Kataoka I."/>
        </authorList>
    </citation>
    <scope>NUCLEOTIDE SEQUENCE [LARGE SCALE GENOMIC DNA]</scope>
    <source>
        <strain evidence="3">cv. Fuchu</strain>
    </source>
</reference>
<proteinExistence type="predicted"/>
<evidence type="ECO:0000313" key="2">
    <source>
        <dbReference type="EMBL" id="GFZ12950.1"/>
    </source>
</evidence>
<keyword evidence="2" id="KW-0378">Hydrolase</keyword>
<dbReference type="AlphaFoldDB" id="A0A7J0GQ55"/>
<feature type="region of interest" description="Disordered" evidence="1">
    <location>
        <begin position="47"/>
        <end position="68"/>
    </location>
</feature>
<comment type="caution">
    <text evidence="2">The sequence shown here is derived from an EMBL/GenBank/DDBJ whole genome shotgun (WGS) entry which is preliminary data.</text>
</comment>
<protein>
    <submittedName>
        <fullName evidence="2">Xyloglucan endotransglucosylase/hydrolase 5</fullName>
    </submittedName>
</protein>
<dbReference type="Proteomes" id="UP000585474">
    <property type="component" value="Unassembled WGS sequence"/>
</dbReference>
<organism evidence="2 3">
    <name type="scientific">Actinidia rufa</name>
    <dbReference type="NCBI Taxonomy" id="165716"/>
    <lineage>
        <taxon>Eukaryota</taxon>
        <taxon>Viridiplantae</taxon>
        <taxon>Streptophyta</taxon>
        <taxon>Embryophyta</taxon>
        <taxon>Tracheophyta</taxon>
        <taxon>Spermatophyta</taxon>
        <taxon>Magnoliopsida</taxon>
        <taxon>eudicotyledons</taxon>
        <taxon>Gunneridae</taxon>
        <taxon>Pentapetalae</taxon>
        <taxon>asterids</taxon>
        <taxon>Ericales</taxon>
        <taxon>Actinidiaceae</taxon>
        <taxon>Actinidia</taxon>
    </lineage>
</organism>
<evidence type="ECO:0000313" key="3">
    <source>
        <dbReference type="Proteomes" id="UP000585474"/>
    </source>
</evidence>
<dbReference type="EMBL" id="BJWL01000023">
    <property type="protein sequence ID" value="GFZ12950.1"/>
    <property type="molecule type" value="Genomic_DNA"/>
</dbReference>
<sequence>MAVYSSNLERRRLGHAGRPLQDRLGLRAIRRLLRGLQHRRLQVPALGGARRQRAAAERRGTGGKGTVAELSWHQSHPLLWIRANPMVYDNMDQQLP</sequence>
<gene>
    <name evidence="2" type="ORF">Acr_23g0013350</name>
</gene>
<evidence type="ECO:0000256" key="1">
    <source>
        <dbReference type="SAM" id="MobiDB-lite"/>
    </source>
</evidence>
<name>A0A7J0GQ55_9ERIC</name>